<accession>A0A0G0AUP0</accession>
<evidence type="ECO:0000313" key="1">
    <source>
        <dbReference type="EMBL" id="KKP60709.1"/>
    </source>
</evidence>
<sequence>MENKLIKQLIQRLDASLSLQMNPINENATDQEKIKRLNAFGFTPAEIASILDSTSDKISKQLYVIKNKKKEKK</sequence>
<dbReference type="STRING" id="1618477.UR54_C0009G0039"/>
<comment type="caution">
    <text evidence="1">The sequence shown here is derived from an EMBL/GenBank/DDBJ whole genome shotgun (WGS) entry which is preliminary data.</text>
</comment>
<dbReference type="AlphaFoldDB" id="A0A0G0AUP0"/>
<name>A0A0G0AUP0_9BACT</name>
<evidence type="ECO:0000313" key="2">
    <source>
        <dbReference type="Proteomes" id="UP000034688"/>
    </source>
</evidence>
<organism evidence="1 2">
    <name type="scientific">Candidatus Roizmanbacteria bacterium GW2011_GWA2_34_18</name>
    <dbReference type="NCBI Taxonomy" id="1618477"/>
    <lineage>
        <taxon>Bacteria</taxon>
        <taxon>Candidatus Roizmaniibacteriota</taxon>
    </lineage>
</organism>
<proteinExistence type="predicted"/>
<protein>
    <submittedName>
        <fullName evidence="1">Uncharacterized protein</fullName>
    </submittedName>
</protein>
<dbReference type="EMBL" id="LBPP01000009">
    <property type="protein sequence ID" value="KKP60709.1"/>
    <property type="molecule type" value="Genomic_DNA"/>
</dbReference>
<gene>
    <name evidence="1" type="ORF">UR54_C0009G0039</name>
</gene>
<reference evidence="1 2" key="1">
    <citation type="journal article" date="2015" name="Nature">
        <title>rRNA introns, odd ribosomes, and small enigmatic genomes across a large radiation of phyla.</title>
        <authorList>
            <person name="Brown C.T."/>
            <person name="Hug L.A."/>
            <person name="Thomas B.C."/>
            <person name="Sharon I."/>
            <person name="Castelle C.J."/>
            <person name="Singh A."/>
            <person name="Wilkins M.J."/>
            <person name="Williams K.H."/>
            <person name="Banfield J.F."/>
        </authorList>
    </citation>
    <scope>NUCLEOTIDE SEQUENCE [LARGE SCALE GENOMIC DNA]</scope>
</reference>
<dbReference type="Proteomes" id="UP000034688">
    <property type="component" value="Unassembled WGS sequence"/>
</dbReference>